<evidence type="ECO:0000259" key="2">
    <source>
        <dbReference type="Pfam" id="PF13649"/>
    </source>
</evidence>
<sequence length="286" mass="30143">MTDDRWGGAGPGAPGERGTTRCAPDWLALREPADAAARATALLAPLREHLTGRPDGPDPAQSGPHEPRLVIRDLGCGTGSMARWLAPRLPVPQHWVLHDSDPHLLARASVAGAGVTFQTLEGDLTGLDLTGTSLLVTSALLDLLTPAEVDTLAAACAAAGCPALLTLSVAGRVELTPEDPLDAEVAAAFDDHQRRGGLLGPDAVAFATRAFERRGAIVHRAPSPWRLGRSEQALTGQWLRGWVAAAHQQDPRLPASDYTRRRLAALAAGELRVVVHHTDLLAIGAR</sequence>
<dbReference type="Proteomes" id="UP001229651">
    <property type="component" value="Unassembled WGS sequence"/>
</dbReference>
<dbReference type="EMBL" id="JAUSUT010000001">
    <property type="protein sequence ID" value="MDQ0380976.1"/>
    <property type="molecule type" value="Genomic_DNA"/>
</dbReference>
<reference evidence="3 4" key="1">
    <citation type="submission" date="2023-07" db="EMBL/GenBank/DDBJ databases">
        <title>Sequencing the genomes of 1000 actinobacteria strains.</title>
        <authorList>
            <person name="Klenk H.-P."/>
        </authorList>
    </citation>
    <scope>NUCLEOTIDE SEQUENCE [LARGE SCALE GENOMIC DNA]</scope>
    <source>
        <strain evidence="3 4">DSM 45805</strain>
    </source>
</reference>
<feature type="region of interest" description="Disordered" evidence="1">
    <location>
        <begin position="47"/>
        <end position="69"/>
    </location>
</feature>
<dbReference type="GO" id="GO:0008168">
    <property type="term" value="F:methyltransferase activity"/>
    <property type="evidence" value="ECO:0007669"/>
    <property type="project" value="UniProtKB-KW"/>
</dbReference>
<keyword evidence="3" id="KW-0489">Methyltransferase</keyword>
<proteinExistence type="predicted"/>
<dbReference type="Gene3D" id="3.40.50.150">
    <property type="entry name" value="Vaccinia Virus protein VP39"/>
    <property type="match status" value="1"/>
</dbReference>
<dbReference type="Pfam" id="PF13649">
    <property type="entry name" value="Methyltransf_25"/>
    <property type="match status" value="1"/>
</dbReference>
<feature type="compositionally biased region" description="Basic and acidic residues" evidence="1">
    <location>
        <begin position="47"/>
        <end position="56"/>
    </location>
</feature>
<dbReference type="InterPro" id="IPR041698">
    <property type="entry name" value="Methyltransf_25"/>
</dbReference>
<comment type="caution">
    <text evidence="3">The sequence shown here is derived from an EMBL/GenBank/DDBJ whole genome shotgun (WGS) entry which is preliminary data.</text>
</comment>
<protein>
    <submittedName>
        <fullName evidence="3">SAM-dependent methyltransferase</fullName>
    </submittedName>
</protein>
<name>A0ABU0F1B8_9PSEU</name>
<organism evidence="3 4">
    <name type="scientific">Amycolatopsis thermophila</name>
    <dbReference type="NCBI Taxonomy" id="206084"/>
    <lineage>
        <taxon>Bacteria</taxon>
        <taxon>Bacillati</taxon>
        <taxon>Actinomycetota</taxon>
        <taxon>Actinomycetes</taxon>
        <taxon>Pseudonocardiales</taxon>
        <taxon>Pseudonocardiaceae</taxon>
        <taxon>Amycolatopsis</taxon>
    </lineage>
</organism>
<dbReference type="InterPro" id="IPR029063">
    <property type="entry name" value="SAM-dependent_MTases_sf"/>
</dbReference>
<dbReference type="RefSeq" id="WP_306995294.1">
    <property type="nucleotide sequence ID" value="NZ_JAUSUT010000001.1"/>
</dbReference>
<evidence type="ECO:0000313" key="3">
    <source>
        <dbReference type="EMBL" id="MDQ0380976.1"/>
    </source>
</evidence>
<dbReference type="SUPFAM" id="SSF53335">
    <property type="entry name" value="S-adenosyl-L-methionine-dependent methyltransferases"/>
    <property type="match status" value="1"/>
</dbReference>
<evidence type="ECO:0000313" key="4">
    <source>
        <dbReference type="Proteomes" id="UP001229651"/>
    </source>
</evidence>
<feature type="domain" description="Methyltransferase" evidence="2">
    <location>
        <begin position="73"/>
        <end position="157"/>
    </location>
</feature>
<keyword evidence="4" id="KW-1185">Reference proteome</keyword>
<feature type="region of interest" description="Disordered" evidence="1">
    <location>
        <begin position="1"/>
        <end position="21"/>
    </location>
</feature>
<accession>A0ABU0F1B8</accession>
<keyword evidence="3" id="KW-0808">Transferase</keyword>
<evidence type="ECO:0000256" key="1">
    <source>
        <dbReference type="SAM" id="MobiDB-lite"/>
    </source>
</evidence>
<gene>
    <name evidence="3" type="ORF">FB470_004970</name>
</gene>
<dbReference type="GO" id="GO:0032259">
    <property type="term" value="P:methylation"/>
    <property type="evidence" value="ECO:0007669"/>
    <property type="project" value="UniProtKB-KW"/>
</dbReference>